<proteinExistence type="predicted"/>
<feature type="compositionally biased region" description="Low complexity" evidence="2">
    <location>
        <begin position="862"/>
        <end position="874"/>
    </location>
</feature>
<feature type="compositionally biased region" description="Acidic residues" evidence="2">
    <location>
        <begin position="351"/>
        <end position="374"/>
    </location>
</feature>
<dbReference type="RefSeq" id="XP_064665521.1">
    <property type="nucleotide sequence ID" value="XM_064816237.1"/>
</dbReference>
<feature type="coiled-coil region" evidence="1">
    <location>
        <begin position="766"/>
        <end position="793"/>
    </location>
</feature>
<feature type="compositionally biased region" description="Low complexity" evidence="2">
    <location>
        <begin position="727"/>
        <end position="739"/>
    </location>
</feature>
<feature type="region of interest" description="Disordered" evidence="2">
    <location>
        <begin position="239"/>
        <end position="289"/>
    </location>
</feature>
<evidence type="ECO:0000313" key="3">
    <source>
        <dbReference type="EMBL" id="KAK4107951.1"/>
    </source>
</evidence>
<dbReference type="EMBL" id="MU853367">
    <property type="protein sequence ID" value="KAK4107951.1"/>
    <property type="molecule type" value="Genomic_DNA"/>
</dbReference>
<feature type="region of interest" description="Disordered" evidence="2">
    <location>
        <begin position="321"/>
        <end position="374"/>
    </location>
</feature>
<feature type="compositionally biased region" description="Basic residues" evidence="2">
    <location>
        <begin position="711"/>
        <end position="726"/>
    </location>
</feature>
<feature type="region of interest" description="Disordered" evidence="2">
    <location>
        <begin position="841"/>
        <end position="953"/>
    </location>
</feature>
<feature type="region of interest" description="Disordered" evidence="2">
    <location>
        <begin position="1"/>
        <end position="86"/>
    </location>
</feature>
<evidence type="ECO:0000256" key="2">
    <source>
        <dbReference type="SAM" id="MobiDB-lite"/>
    </source>
</evidence>
<dbReference type="Proteomes" id="UP001302812">
    <property type="component" value="Unassembled WGS sequence"/>
</dbReference>
<comment type="caution">
    <text evidence="3">The sequence shown here is derived from an EMBL/GenBank/DDBJ whole genome shotgun (WGS) entry which is preliminary data.</text>
</comment>
<protein>
    <submittedName>
        <fullName evidence="3">Uncharacterized protein</fullName>
    </submittedName>
</protein>
<feature type="compositionally biased region" description="Pro residues" evidence="2">
    <location>
        <begin position="847"/>
        <end position="861"/>
    </location>
</feature>
<accession>A0AAN6T897</accession>
<keyword evidence="4" id="KW-1185">Reference proteome</keyword>
<gene>
    <name evidence="3" type="ORF">N656DRAFT_784720</name>
</gene>
<organism evidence="3 4">
    <name type="scientific">Canariomyces notabilis</name>
    <dbReference type="NCBI Taxonomy" id="2074819"/>
    <lineage>
        <taxon>Eukaryota</taxon>
        <taxon>Fungi</taxon>
        <taxon>Dikarya</taxon>
        <taxon>Ascomycota</taxon>
        <taxon>Pezizomycotina</taxon>
        <taxon>Sordariomycetes</taxon>
        <taxon>Sordariomycetidae</taxon>
        <taxon>Sordariales</taxon>
        <taxon>Chaetomiaceae</taxon>
        <taxon>Canariomyces</taxon>
    </lineage>
</organism>
<feature type="region of interest" description="Disordered" evidence="2">
    <location>
        <begin position="711"/>
        <end position="764"/>
    </location>
</feature>
<reference evidence="3" key="2">
    <citation type="submission" date="2023-05" db="EMBL/GenBank/DDBJ databases">
        <authorList>
            <consortium name="Lawrence Berkeley National Laboratory"/>
            <person name="Steindorff A."/>
            <person name="Hensen N."/>
            <person name="Bonometti L."/>
            <person name="Westerberg I."/>
            <person name="Brannstrom I.O."/>
            <person name="Guillou S."/>
            <person name="Cros-Aarteil S."/>
            <person name="Calhoun S."/>
            <person name="Haridas S."/>
            <person name="Kuo A."/>
            <person name="Mondo S."/>
            <person name="Pangilinan J."/>
            <person name="Riley R."/>
            <person name="Labutti K."/>
            <person name="Andreopoulos B."/>
            <person name="Lipzen A."/>
            <person name="Chen C."/>
            <person name="Yanf M."/>
            <person name="Daum C."/>
            <person name="Ng V."/>
            <person name="Clum A."/>
            <person name="Ohm R."/>
            <person name="Martin F."/>
            <person name="Silar P."/>
            <person name="Natvig D."/>
            <person name="Lalanne C."/>
            <person name="Gautier V."/>
            <person name="Ament-Velasquez S.L."/>
            <person name="Kruys A."/>
            <person name="Hutchinson M.I."/>
            <person name="Powell A.J."/>
            <person name="Barry K."/>
            <person name="Miller A.N."/>
            <person name="Grigoriev I.V."/>
            <person name="Debuchy R."/>
            <person name="Gladieux P."/>
            <person name="Thoren M.H."/>
            <person name="Johannesson H."/>
        </authorList>
    </citation>
    <scope>NUCLEOTIDE SEQUENCE</scope>
    <source>
        <strain evidence="3">CBS 508.74</strain>
    </source>
</reference>
<feature type="region of interest" description="Disordered" evidence="2">
    <location>
        <begin position="120"/>
        <end position="154"/>
    </location>
</feature>
<keyword evidence="1" id="KW-0175">Coiled coil</keyword>
<name>A0AAN6T897_9PEZI</name>
<dbReference type="AlphaFoldDB" id="A0AAN6T897"/>
<sequence length="1024" mass="112884">MGQQASHWQEIKHGMNRDSMSSIQTASPSGRSSQRESLVTDNTSRHSYLRPGIAAERRASRVARLNSNSNTKGPGMSVRDSGSPQLSNWQKRLTEAQMDYMDAQLLRSSSVKFMQLTRPQLASPTPPDWDHSDEELPPLPSNLEKEKAKDLPVTPPKPASLWMPEPSISSAPAGFLWIPVPSTSVELEAPLPGLSLRPKRRNQFAPLQIQSSQLWRKPYSTANRSTSGLWRPIWASAAPPADPAHLSSQGPPQAQKAPRQVISRPPRRSKRITLLPDILESPEPLPDQRGTLGIFQFPWGEKSNTASIQPRSTMFMAMPGTMTSGGPPPGVVTEHHSKQPEVDEYSSSFFDDYDDGEEEDVDMDSEGEDSEDDFDETTLWEIASLLKTDAVPSKDSLLPPPSSSVVDDYMDELASEEDGQSSREQSIVIGLAAPREFLFEQQGSIATEGPVPKPAISIGLPANPKASLNARTAGSAAASATPIPAPALSQITSHIETRVADTVKKQESVSLWGPAGQADDLHPRGLFAPGSNRSNYRSTAEEPAAKYMTRKSRRFESKPLDRLMSTHLWVPLTAPRRSKRNWIQAERKHPRPQASPDDWKAALAEATSASYPKKPRRVVASPAEWEAALHEAIKRSARRPPSSFSQPAFDSAVRHPVFAASSLVTRSEWFHPAATGYTYDVSTVHPVFFGSLAITCPVEAVHPAMSAYAAKKLRRQQSRQRQHSVSRSRSGSRGSSSQDQQREETRAQDQEFPASAPVRARPLSQRDAIQAQIEALEEERLFAQRIAQEEVQRRRMSGASSSTPLYIDLEPTPVIADTVQDLQRHLSQQIRRSLVFGSTKLQEEELPPPPSPVPPVPPVPAVLPAAAATELPSRTRSKRKSSSSSSSERKAKSGKSLLWTPTPSLPPPRVGVPAAKEEAKGLWTADQTGRSSSLSWSLPAKEDREAAARRTRRRKLLQRKQRRAEILAQIAAVEAGLNPFVDFSGQRLWPVVASGSEERGRRDWLHDACVLRQERKTKGVVLRY</sequence>
<dbReference type="GeneID" id="89940362"/>
<reference evidence="3" key="1">
    <citation type="journal article" date="2023" name="Mol. Phylogenet. Evol.">
        <title>Genome-scale phylogeny and comparative genomics of the fungal order Sordariales.</title>
        <authorList>
            <person name="Hensen N."/>
            <person name="Bonometti L."/>
            <person name="Westerberg I."/>
            <person name="Brannstrom I.O."/>
            <person name="Guillou S."/>
            <person name="Cros-Aarteil S."/>
            <person name="Calhoun S."/>
            <person name="Haridas S."/>
            <person name="Kuo A."/>
            <person name="Mondo S."/>
            <person name="Pangilinan J."/>
            <person name="Riley R."/>
            <person name="LaButti K."/>
            <person name="Andreopoulos B."/>
            <person name="Lipzen A."/>
            <person name="Chen C."/>
            <person name="Yan M."/>
            <person name="Daum C."/>
            <person name="Ng V."/>
            <person name="Clum A."/>
            <person name="Steindorff A."/>
            <person name="Ohm R.A."/>
            <person name="Martin F."/>
            <person name="Silar P."/>
            <person name="Natvig D.O."/>
            <person name="Lalanne C."/>
            <person name="Gautier V."/>
            <person name="Ament-Velasquez S.L."/>
            <person name="Kruys A."/>
            <person name="Hutchinson M.I."/>
            <person name="Powell A.J."/>
            <person name="Barry K."/>
            <person name="Miller A.N."/>
            <person name="Grigoriev I.V."/>
            <person name="Debuchy R."/>
            <person name="Gladieux P."/>
            <person name="Hiltunen Thoren M."/>
            <person name="Johannesson H."/>
        </authorList>
    </citation>
    <scope>NUCLEOTIDE SEQUENCE</scope>
    <source>
        <strain evidence="3">CBS 508.74</strain>
    </source>
</reference>
<feature type="compositionally biased region" description="Basic and acidic residues" evidence="2">
    <location>
        <begin position="740"/>
        <end position="749"/>
    </location>
</feature>
<feature type="region of interest" description="Disordered" evidence="2">
    <location>
        <begin position="514"/>
        <end position="549"/>
    </location>
</feature>
<feature type="compositionally biased region" description="Polar residues" evidence="2">
    <location>
        <begin position="18"/>
        <end position="46"/>
    </location>
</feature>
<feature type="compositionally biased region" description="Polar residues" evidence="2">
    <location>
        <begin position="925"/>
        <end position="936"/>
    </location>
</feature>
<evidence type="ECO:0000256" key="1">
    <source>
        <dbReference type="SAM" id="Coils"/>
    </source>
</evidence>
<evidence type="ECO:0000313" key="4">
    <source>
        <dbReference type="Proteomes" id="UP001302812"/>
    </source>
</evidence>